<feature type="transmembrane region" description="Helical" evidence="1">
    <location>
        <begin position="7"/>
        <end position="29"/>
    </location>
</feature>
<keyword evidence="3" id="KW-1185">Reference proteome</keyword>
<keyword evidence="1" id="KW-0812">Transmembrane</keyword>
<keyword evidence="1" id="KW-1133">Transmembrane helix</keyword>
<dbReference type="AlphaFoldDB" id="A0A1I0X060"/>
<dbReference type="Proteomes" id="UP000198838">
    <property type="component" value="Unassembled WGS sequence"/>
</dbReference>
<organism evidence="2 3">
    <name type="scientific">Acetitomaculum ruminis DSM 5522</name>
    <dbReference type="NCBI Taxonomy" id="1120918"/>
    <lineage>
        <taxon>Bacteria</taxon>
        <taxon>Bacillati</taxon>
        <taxon>Bacillota</taxon>
        <taxon>Clostridia</taxon>
        <taxon>Lachnospirales</taxon>
        <taxon>Lachnospiraceae</taxon>
        <taxon>Acetitomaculum</taxon>
    </lineage>
</organism>
<feature type="transmembrane region" description="Helical" evidence="1">
    <location>
        <begin position="35"/>
        <end position="68"/>
    </location>
</feature>
<reference evidence="2 3" key="1">
    <citation type="submission" date="2016-10" db="EMBL/GenBank/DDBJ databases">
        <authorList>
            <person name="de Groot N.N."/>
        </authorList>
    </citation>
    <scope>NUCLEOTIDE SEQUENCE [LARGE SCALE GENOMIC DNA]</scope>
    <source>
        <strain evidence="2 3">DSM 5522</strain>
    </source>
</reference>
<evidence type="ECO:0000256" key="1">
    <source>
        <dbReference type="SAM" id="Phobius"/>
    </source>
</evidence>
<gene>
    <name evidence="2" type="ORF">SAMN05216249_105116</name>
</gene>
<dbReference type="RefSeq" id="WP_242949069.1">
    <property type="nucleotide sequence ID" value="NZ_FOJY01000005.1"/>
</dbReference>
<protein>
    <submittedName>
        <fullName evidence="2">Uncharacterized protein</fullName>
    </submittedName>
</protein>
<keyword evidence="1" id="KW-0472">Membrane</keyword>
<name>A0A1I0X060_9FIRM</name>
<accession>A0A1I0X060</accession>
<dbReference type="STRING" id="1120918.SAMN05216249_105116"/>
<proteinExistence type="predicted"/>
<sequence length="78" mass="8456">MILSIIFMCLMISVIARLIIFAVGATWGILKIAGYIIFTPLALVVLFFTGLAKIAFILLVIYAIASIFSTKGLGFGNR</sequence>
<evidence type="ECO:0000313" key="2">
    <source>
        <dbReference type="EMBL" id="SFA94402.1"/>
    </source>
</evidence>
<evidence type="ECO:0000313" key="3">
    <source>
        <dbReference type="Proteomes" id="UP000198838"/>
    </source>
</evidence>
<dbReference type="EMBL" id="FOJY01000005">
    <property type="protein sequence ID" value="SFA94402.1"/>
    <property type="molecule type" value="Genomic_DNA"/>
</dbReference>